<dbReference type="InterPro" id="IPR000515">
    <property type="entry name" value="MetI-like"/>
</dbReference>
<keyword evidence="4 8" id="KW-0812">Transmembrane</keyword>
<dbReference type="Proteomes" id="UP000298252">
    <property type="component" value="Unassembled WGS sequence"/>
</dbReference>
<keyword evidence="6 8" id="KW-1133">Transmembrane helix</keyword>
<evidence type="ECO:0000256" key="7">
    <source>
        <dbReference type="ARBA" id="ARBA00023136"/>
    </source>
</evidence>
<feature type="domain" description="ABC transmembrane type-1" evidence="9">
    <location>
        <begin position="15"/>
        <end position="203"/>
    </location>
</feature>
<comment type="subcellular location">
    <subcellularLocation>
        <location evidence="1 8">Cell membrane</location>
        <topology evidence="1 8">Multi-pass membrane protein</topology>
    </subcellularLocation>
</comment>
<dbReference type="NCBIfam" id="TIGR03004">
    <property type="entry name" value="ectoine_ehuC"/>
    <property type="match status" value="1"/>
</dbReference>
<evidence type="ECO:0000256" key="2">
    <source>
        <dbReference type="ARBA" id="ARBA00022448"/>
    </source>
</evidence>
<feature type="transmembrane region" description="Helical" evidence="8">
    <location>
        <begin position="182"/>
        <end position="205"/>
    </location>
</feature>
<dbReference type="Proteomes" id="UP000199639">
    <property type="component" value="Unassembled WGS sequence"/>
</dbReference>
<dbReference type="CDD" id="cd06261">
    <property type="entry name" value="TM_PBP2"/>
    <property type="match status" value="1"/>
</dbReference>
<evidence type="ECO:0000256" key="1">
    <source>
        <dbReference type="ARBA" id="ARBA00004651"/>
    </source>
</evidence>
<dbReference type="EMBL" id="SOFD01000041">
    <property type="protein sequence ID" value="TFB73093.1"/>
    <property type="molecule type" value="Genomic_DNA"/>
</dbReference>
<evidence type="ECO:0000313" key="11">
    <source>
        <dbReference type="EMBL" id="TFB73093.1"/>
    </source>
</evidence>
<gene>
    <name evidence="11" type="primary">ehuC</name>
    <name evidence="11" type="ORF">E3O21_18680</name>
    <name evidence="10" type="ORF">SAMN05216368_103167</name>
</gene>
<evidence type="ECO:0000313" key="10">
    <source>
        <dbReference type="EMBL" id="SDM99854.1"/>
    </source>
</evidence>
<dbReference type="InterPro" id="IPR035906">
    <property type="entry name" value="MetI-like_sf"/>
</dbReference>
<dbReference type="GO" id="GO:0043190">
    <property type="term" value="C:ATP-binding cassette (ABC) transporter complex"/>
    <property type="evidence" value="ECO:0007669"/>
    <property type="project" value="InterPro"/>
</dbReference>
<keyword evidence="5" id="KW-0029">Amino-acid transport</keyword>
<keyword evidence="3" id="KW-1003">Cell membrane</keyword>
<dbReference type="PANTHER" id="PTHR30614">
    <property type="entry name" value="MEMBRANE COMPONENT OF AMINO ACID ABC TRANSPORTER"/>
    <property type="match status" value="1"/>
</dbReference>
<keyword evidence="7 8" id="KW-0472">Membrane</keyword>
<dbReference type="Gene3D" id="1.10.3720.10">
    <property type="entry name" value="MetI-like"/>
    <property type="match status" value="1"/>
</dbReference>
<comment type="similarity">
    <text evidence="8">Belongs to the binding-protein-dependent transport system permease family.</text>
</comment>
<dbReference type="AlphaFoldDB" id="A0A4R8UVR6"/>
<dbReference type="EMBL" id="FNIB01000003">
    <property type="protein sequence ID" value="SDM99854.1"/>
    <property type="molecule type" value="Genomic_DNA"/>
</dbReference>
<dbReference type="STRING" id="1424659.SAMN05216368_103167"/>
<proteinExistence type="inferred from homology"/>
<dbReference type="Pfam" id="PF00528">
    <property type="entry name" value="BPD_transp_1"/>
    <property type="match status" value="1"/>
</dbReference>
<accession>A0A4R8UVR6</accession>
<protein>
    <submittedName>
        <fullName evidence="11">Ectoine/hydroxyectoine ABC transporter permease subunit EhuC</fullName>
    </submittedName>
    <submittedName>
        <fullName evidence="10">Polar amino acid transport system permease protein</fullName>
    </submittedName>
</protein>
<feature type="transmembrane region" description="Helical" evidence="8">
    <location>
        <begin position="12"/>
        <end position="39"/>
    </location>
</feature>
<keyword evidence="2 8" id="KW-0813">Transport</keyword>
<dbReference type="RefSeq" id="WP_092339655.1">
    <property type="nucleotide sequence ID" value="NZ_FNIB01000003.1"/>
</dbReference>
<evidence type="ECO:0000259" key="9">
    <source>
        <dbReference type="PROSITE" id="PS50928"/>
    </source>
</evidence>
<dbReference type="InterPro" id="IPR043429">
    <property type="entry name" value="ArtM/GltK/GlnP/TcyL/YhdX-like"/>
</dbReference>
<dbReference type="SUPFAM" id="SSF161098">
    <property type="entry name" value="MetI-like"/>
    <property type="match status" value="1"/>
</dbReference>
<evidence type="ECO:0000256" key="5">
    <source>
        <dbReference type="ARBA" id="ARBA00022970"/>
    </source>
</evidence>
<evidence type="ECO:0000313" key="12">
    <source>
        <dbReference type="Proteomes" id="UP000199639"/>
    </source>
</evidence>
<evidence type="ECO:0000256" key="8">
    <source>
        <dbReference type="RuleBase" id="RU363032"/>
    </source>
</evidence>
<dbReference type="InterPro" id="IPR010065">
    <property type="entry name" value="AA_ABC_transptr_permease_3TM"/>
</dbReference>
<reference evidence="10 12" key="1">
    <citation type="submission" date="2016-10" db="EMBL/GenBank/DDBJ databases">
        <authorList>
            <person name="Varghese N."/>
            <person name="Submissions S."/>
        </authorList>
    </citation>
    <scope>NUCLEOTIDE SEQUENCE [LARGE SCALE GENOMIC DNA]</scope>
    <source>
        <strain evidence="10 12">CGMCC 1.11215</strain>
    </source>
</reference>
<dbReference type="GO" id="GO:0006865">
    <property type="term" value="P:amino acid transport"/>
    <property type="evidence" value="ECO:0007669"/>
    <property type="project" value="UniProtKB-KW"/>
</dbReference>
<sequence length="236" mass="25928">MSAIIEYAPLLWQGLMTTILVAVLSGALCLLVAFSMGLARLSPHWIIRWPAGVFVEVFRGTSLIVQMFWFFYALPFFGIQLHPLTAAVLALGLNEGAYAAEVVRGAISSRAKGQTEAGIALGMSPALRLRRILIPQSIPAMLPPFGNVMVDLLKNTSLVSLVTVTDLTFRAQMIRSTTGETAAVFLTILVMYFLLSVLLTMLTQWMEKRYALDRRALAVQRKALREASLKDKVGAL</sequence>
<dbReference type="NCBIfam" id="TIGR01726">
    <property type="entry name" value="HEQRo_perm_3TM"/>
    <property type="match status" value="1"/>
</dbReference>
<evidence type="ECO:0000256" key="4">
    <source>
        <dbReference type="ARBA" id="ARBA00022692"/>
    </source>
</evidence>
<keyword evidence="13" id="KW-1185">Reference proteome</keyword>
<evidence type="ECO:0000256" key="6">
    <source>
        <dbReference type="ARBA" id="ARBA00022989"/>
    </source>
</evidence>
<organism evidence="10 12">
    <name type="scientific">Cryobacterium flavum</name>
    <dbReference type="NCBI Taxonomy" id="1424659"/>
    <lineage>
        <taxon>Bacteria</taxon>
        <taxon>Bacillati</taxon>
        <taxon>Actinomycetota</taxon>
        <taxon>Actinomycetes</taxon>
        <taxon>Micrococcales</taxon>
        <taxon>Microbacteriaceae</taxon>
        <taxon>Cryobacterium</taxon>
    </lineage>
</organism>
<dbReference type="PROSITE" id="PS50928">
    <property type="entry name" value="ABC_TM1"/>
    <property type="match status" value="1"/>
</dbReference>
<reference evidence="11 13" key="2">
    <citation type="submission" date="2019-03" db="EMBL/GenBank/DDBJ databases">
        <title>Genomics of glacier-inhabiting Cryobacterium strains.</title>
        <authorList>
            <person name="Liu Q."/>
            <person name="Xin Y.-H."/>
        </authorList>
    </citation>
    <scope>NUCLEOTIDE SEQUENCE [LARGE SCALE GENOMIC DNA]</scope>
    <source>
        <strain evidence="11 13">Hh8</strain>
    </source>
</reference>
<dbReference type="GO" id="GO:0022857">
    <property type="term" value="F:transmembrane transporter activity"/>
    <property type="evidence" value="ECO:0007669"/>
    <property type="project" value="InterPro"/>
</dbReference>
<dbReference type="InterPro" id="IPR014342">
    <property type="entry name" value="Ectoine_EhuC"/>
</dbReference>
<evidence type="ECO:0000313" key="13">
    <source>
        <dbReference type="Proteomes" id="UP000298252"/>
    </source>
</evidence>
<name>A0A4R8UVR6_9MICO</name>
<dbReference type="PANTHER" id="PTHR30614:SF0">
    <property type="entry name" value="L-CYSTINE TRANSPORT SYSTEM PERMEASE PROTEIN TCYL"/>
    <property type="match status" value="1"/>
</dbReference>
<evidence type="ECO:0000256" key="3">
    <source>
        <dbReference type="ARBA" id="ARBA00022475"/>
    </source>
</evidence>